<evidence type="ECO:0000313" key="1">
    <source>
        <dbReference type="EMBL" id="KAH3851877.1"/>
    </source>
</evidence>
<organism evidence="1 2">
    <name type="scientific">Dreissena polymorpha</name>
    <name type="common">Zebra mussel</name>
    <name type="synonym">Mytilus polymorpha</name>
    <dbReference type="NCBI Taxonomy" id="45954"/>
    <lineage>
        <taxon>Eukaryota</taxon>
        <taxon>Metazoa</taxon>
        <taxon>Spiralia</taxon>
        <taxon>Lophotrochozoa</taxon>
        <taxon>Mollusca</taxon>
        <taxon>Bivalvia</taxon>
        <taxon>Autobranchia</taxon>
        <taxon>Heteroconchia</taxon>
        <taxon>Euheterodonta</taxon>
        <taxon>Imparidentia</taxon>
        <taxon>Neoheterodontei</taxon>
        <taxon>Myida</taxon>
        <taxon>Dreissenoidea</taxon>
        <taxon>Dreissenidae</taxon>
        <taxon>Dreissena</taxon>
    </lineage>
</organism>
<proteinExistence type="predicted"/>
<dbReference type="EMBL" id="JAIWYP010000003">
    <property type="protein sequence ID" value="KAH3851877.1"/>
    <property type="molecule type" value="Genomic_DNA"/>
</dbReference>
<name>A0A9D4L7A8_DREPO</name>
<reference evidence="1" key="2">
    <citation type="submission" date="2020-11" db="EMBL/GenBank/DDBJ databases">
        <authorList>
            <person name="McCartney M.A."/>
            <person name="Auch B."/>
            <person name="Kono T."/>
            <person name="Mallez S."/>
            <person name="Becker A."/>
            <person name="Gohl D.M."/>
            <person name="Silverstein K.A.T."/>
            <person name="Koren S."/>
            <person name="Bechman K.B."/>
            <person name="Herman A."/>
            <person name="Abrahante J.E."/>
            <person name="Garbe J."/>
        </authorList>
    </citation>
    <scope>NUCLEOTIDE SEQUENCE</scope>
    <source>
        <strain evidence="1">Duluth1</strain>
        <tissue evidence="1">Whole animal</tissue>
    </source>
</reference>
<accession>A0A9D4L7A8</accession>
<dbReference type="Proteomes" id="UP000828390">
    <property type="component" value="Unassembled WGS sequence"/>
</dbReference>
<sequence>MPYRWEVGGAGELGVLIEHVLGGGAQHDEHVYHPALRDPVGVSLGQLLTATTHHVRYLGQEVLK</sequence>
<gene>
    <name evidence="1" type="ORF">DPMN_094364</name>
</gene>
<comment type="caution">
    <text evidence="1">The sequence shown here is derived from an EMBL/GenBank/DDBJ whole genome shotgun (WGS) entry which is preliminary data.</text>
</comment>
<evidence type="ECO:0000313" key="2">
    <source>
        <dbReference type="Proteomes" id="UP000828390"/>
    </source>
</evidence>
<dbReference type="AlphaFoldDB" id="A0A9D4L7A8"/>
<reference evidence="1" key="1">
    <citation type="journal article" date="2019" name="bioRxiv">
        <title>The Genome of the Zebra Mussel, Dreissena polymorpha: A Resource for Invasive Species Research.</title>
        <authorList>
            <person name="McCartney M.A."/>
            <person name="Auch B."/>
            <person name="Kono T."/>
            <person name="Mallez S."/>
            <person name="Zhang Y."/>
            <person name="Obille A."/>
            <person name="Becker A."/>
            <person name="Abrahante J.E."/>
            <person name="Garbe J."/>
            <person name="Badalamenti J.P."/>
            <person name="Herman A."/>
            <person name="Mangelson H."/>
            <person name="Liachko I."/>
            <person name="Sullivan S."/>
            <person name="Sone E.D."/>
            <person name="Koren S."/>
            <person name="Silverstein K.A.T."/>
            <person name="Beckman K.B."/>
            <person name="Gohl D.M."/>
        </authorList>
    </citation>
    <scope>NUCLEOTIDE SEQUENCE</scope>
    <source>
        <strain evidence="1">Duluth1</strain>
        <tissue evidence="1">Whole animal</tissue>
    </source>
</reference>
<keyword evidence="2" id="KW-1185">Reference proteome</keyword>
<protein>
    <submittedName>
        <fullName evidence="1">Uncharacterized protein</fullName>
    </submittedName>
</protein>